<dbReference type="InterPro" id="IPR015422">
    <property type="entry name" value="PyrdxlP-dep_Trfase_small"/>
</dbReference>
<proteinExistence type="inferred from homology"/>
<keyword evidence="8" id="KW-1185">Reference proteome</keyword>
<evidence type="ECO:0000256" key="4">
    <source>
        <dbReference type="ARBA" id="ARBA00022898"/>
    </source>
</evidence>
<dbReference type="InterPro" id="IPR015421">
    <property type="entry name" value="PyrdxlP-dep_Trfase_major"/>
</dbReference>
<dbReference type="Pfam" id="PF00282">
    <property type="entry name" value="Pyridoxal_deC"/>
    <property type="match status" value="1"/>
</dbReference>
<evidence type="ECO:0000256" key="1">
    <source>
        <dbReference type="ARBA" id="ARBA00001933"/>
    </source>
</evidence>
<evidence type="ECO:0000256" key="2">
    <source>
        <dbReference type="ARBA" id="ARBA00009533"/>
    </source>
</evidence>
<dbReference type="GO" id="GO:0008483">
    <property type="term" value="F:transaminase activity"/>
    <property type="evidence" value="ECO:0007669"/>
    <property type="project" value="UniProtKB-KW"/>
</dbReference>
<comment type="cofactor">
    <cofactor evidence="1 6">
        <name>pyridoxal 5'-phosphate</name>
        <dbReference type="ChEBI" id="CHEBI:597326"/>
    </cofactor>
</comment>
<accession>A0ABQ5VGT8</accession>
<evidence type="ECO:0000313" key="8">
    <source>
        <dbReference type="Proteomes" id="UP001161388"/>
    </source>
</evidence>
<evidence type="ECO:0000256" key="6">
    <source>
        <dbReference type="RuleBase" id="RU000382"/>
    </source>
</evidence>
<keyword evidence="7" id="KW-0032">Aminotransferase</keyword>
<keyword evidence="4 6" id="KW-0663">Pyridoxal phosphate</keyword>
<dbReference type="PRINTS" id="PR00800">
    <property type="entry name" value="YHDCRBOXLASE"/>
</dbReference>
<keyword evidence="7" id="KW-0808">Transferase</keyword>
<dbReference type="InterPro" id="IPR015424">
    <property type="entry name" value="PyrdxlP-dep_Trfase"/>
</dbReference>
<sequence length="476" mass="51563">MDWEDFRTRGKDAADWAADYHAGLRERPVRAQTKPGDIIAQLPPSAPEQPETIDAILNDLEHKIMPGMTHWQHPRFFAYFPANAAPVSVLAESYVTAIAAQCMLWQTSPAATELETRTCDWMRQAVGLPDGFSGVIQDSASTATLCAVLTMRERALDWAGNRAGLSGQPRLRIYASGEVHTSIDRAIWIAGIGEANLVRIPVTGPSRAMDVTALQAAITADRAAGHLPAGIITCVGGTGVGATDNIAAVMDIAESEGLYTHVDAAWAGAAMICPEFQDIWAGVARADSVVLNPHKWLGAQFDCTTHFLRDPTSLVRTLAIQPEYLKSDGADGGIINYSEWSVPLGRRFRALKLWFLLRAHGLDGLRGMIRNHVKWAKGLAGLLAETADFEIVTEPMLSLFSFRYAPDGVADLDALNQQLVNAINADGRIYLTQTRVDGDLVIRFQAGSWSCTAEDIATAFDVIIELAPKVAAQMSA</sequence>
<keyword evidence="3" id="KW-0210">Decarboxylase</keyword>
<dbReference type="SUPFAM" id="SSF53383">
    <property type="entry name" value="PLP-dependent transferases"/>
    <property type="match status" value="1"/>
</dbReference>
<dbReference type="RefSeq" id="WP_284371258.1">
    <property type="nucleotide sequence ID" value="NZ_BSNL01000001.1"/>
</dbReference>
<dbReference type="PANTHER" id="PTHR11999:SF70">
    <property type="entry name" value="MIP05841P"/>
    <property type="match status" value="1"/>
</dbReference>
<dbReference type="Gene3D" id="3.90.1150.10">
    <property type="entry name" value="Aspartate Aminotransferase, domain 1"/>
    <property type="match status" value="1"/>
</dbReference>
<keyword evidence="5 6" id="KW-0456">Lyase</keyword>
<protein>
    <submittedName>
        <fullName evidence="7">Aspartate aminotransferase family protein</fullName>
    </submittedName>
</protein>
<dbReference type="InterPro" id="IPR010977">
    <property type="entry name" value="Aromatic_deC"/>
</dbReference>
<evidence type="ECO:0000313" key="7">
    <source>
        <dbReference type="EMBL" id="GLQ26261.1"/>
    </source>
</evidence>
<evidence type="ECO:0000256" key="5">
    <source>
        <dbReference type="ARBA" id="ARBA00023239"/>
    </source>
</evidence>
<organism evidence="7 8">
    <name type="scientific">Sulfitobacter pacificus</name>
    <dbReference type="NCBI Taxonomy" id="1499314"/>
    <lineage>
        <taxon>Bacteria</taxon>
        <taxon>Pseudomonadati</taxon>
        <taxon>Pseudomonadota</taxon>
        <taxon>Alphaproteobacteria</taxon>
        <taxon>Rhodobacterales</taxon>
        <taxon>Roseobacteraceae</taxon>
        <taxon>Sulfitobacter</taxon>
    </lineage>
</organism>
<name>A0ABQ5VGT8_9RHOB</name>
<dbReference type="Gene3D" id="1.20.1340.10">
    <property type="entry name" value="dopa decarboxylase, N-terminal domain"/>
    <property type="match status" value="1"/>
</dbReference>
<dbReference type="PANTHER" id="PTHR11999">
    <property type="entry name" value="GROUP II PYRIDOXAL-5-PHOSPHATE DECARBOXYLASE"/>
    <property type="match status" value="1"/>
</dbReference>
<dbReference type="InterPro" id="IPR002129">
    <property type="entry name" value="PyrdxlP-dep_de-COase"/>
</dbReference>
<reference evidence="7" key="1">
    <citation type="journal article" date="2014" name="Int. J. Syst. Evol. Microbiol.">
        <title>Complete genome of a new Firmicutes species belonging to the dominant human colonic microbiota ('Ruminococcus bicirculans') reveals two chromosomes and a selective capacity to utilize plant glucans.</title>
        <authorList>
            <consortium name="NISC Comparative Sequencing Program"/>
            <person name="Wegmann U."/>
            <person name="Louis P."/>
            <person name="Goesmann A."/>
            <person name="Henrissat B."/>
            <person name="Duncan S.H."/>
            <person name="Flint H.J."/>
        </authorList>
    </citation>
    <scope>NUCLEOTIDE SEQUENCE</scope>
    <source>
        <strain evidence="7">NBRC 109915</strain>
    </source>
</reference>
<dbReference type="Gene3D" id="3.40.640.10">
    <property type="entry name" value="Type I PLP-dependent aspartate aminotransferase-like (Major domain)"/>
    <property type="match status" value="1"/>
</dbReference>
<dbReference type="EMBL" id="BSNL01000001">
    <property type="protein sequence ID" value="GLQ26261.1"/>
    <property type="molecule type" value="Genomic_DNA"/>
</dbReference>
<comment type="similarity">
    <text evidence="2 6">Belongs to the group II decarboxylase family.</text>
</comment>
<evidence type="ECO:0000256" key="3">
    <source>
        <dbReference type="ARBA" id="ARBA00022793"/>
    </source>
</evidence>
<dbReference type="Proteomes" id="UP001161388">
    <property type="component" value="Unassembled WGS sequence"/>
</dbReference>
<gene>
    <name evidence="7" type="ORF">GCM10007927_10640</name>
</gene>
<reference evidence="7" key="2">
    <citation type="submission" date="2023-01" db="EMBL/GenBank/DDBJ databases">
        <title>Draft genome sequence of Sulfitobacter pacificus strain NBRC 109915.</title>
        <authorList>
            <person name="Sun Q."/>
            <person name="Mori K."/>
        </authorList>
    </citation>
    <scope>NUCLEOTIDE SEQUENCE</scope>
    <source>
        <strain evidence="7">NBRC 109915</strain>
    </source>
</reference>
<comment type="caution">
    <text evidence="7">The sequence shown here is derived from an EMBL/GenBank/DDBJ whole genome shotgun (WGS) entry which is preliminary data.</text>
</comment>